<evidence type="ECO:0000313" key="3">
    <source>
        <dbReference type="Proteomes" id="UP001275084"/>
    </source>
</evidence>
<comment type="caution">
    <text evidence="2">The sequence shown here is derived from an EMBL/GenBank/DDBJ whole genome shotgun (WGS) entry which is preliminary data.</text>
</comment>
<dbReference type="PANTHER" id="PTHR34693:SF1">
    <property type="entry name" value="PROTEIN PAR32"/>
    <property type="match status" value="1"/>
</dbReference>
<protein>
    <submittedName>
        <fullName evidence="2">Uncharacterized protein</fullName>
    </submittedName>
</protein>
<feature type="region of interest" description="Disordered" evidence="1">
    <location>
        <begin position="91"/>
        <end position="129"/>
    </location>
</feature>
<evidence type="ECO:0000313" key="2">
    <source>
        <dbReference type="EMBL" id="KAK3357531.1"/>
    </source>
</evidence>
<dbReference type="Proteomes" id="UP001275084">
    <property type="component" value="Unassembled WGS sequence"/>
</dbReference>
<accession>A0AAJ0HMB1</accession>
<feature type="region of interest" description="Disordered" evidence="1">
    <location>
        <begin position="1"/>
        <end position="25"/>
    </location>
</feature>
<keyword evidence="3" id="KW-1185">Reference proteome</keyword>
<sequence length="165" mass="17249">MSTPADQVYRRVGRGGAGNWYSKKDVEEAEKIQAAEDLEAQKLAATPAAVAAAAEGSAPAYARAGRGGAGNFKDAATAAASVQLEREEVRRAQAVSTVKPRQAGLSGRGGAGNWSDTTALGGAQQERDQRKVEDLELKVLQDVDAVLAAPAPAYKQAEKERDLEA</sequence>
<dbReference type="EMBL" id="JAUIQD010000003">
    <property type="protein sequence ID" value="KAK3357531.1"/>
    <property type="molecule type" value="Genomic_DNA"/>
</dbReference>
<reference evidence="2" key="1">
    <citation type="journal article" date="2023" name="Mol. Phylogenet. Evol.">
        <title>Genome-scale phylogeny and comparative genomics of the fungal order Sordariales.</title>
        <authorList>
            <person name="Hensen N."/>
            <person name="Bonometti L."/>
            <person name="Westerberg I."/>
            <person name="Brannstrom I.O."/>
            <person name="Guillou S."/>
            <person name="Cros-Aarteil S."/>
            <person name="Calhoun S."/>
            <person name="Haridas S."/>
            <person name="Kuo A."/>
            <person name="Mondo S."/>
            <person name="Pangilinan J."/>
            <person name="Riley R."/>
            <person name="LaButti K."/>
            <person name="Andreopoulos B."/>
            <person name="Lipzen A."/>
            <person name="Chen C."/>
            <person name="Yan M."/>
            <person name="Daum C."/>
            <person name="Ng V."/>
            <person name="Clum A."/>
            <person name="Steindorff A."/>
            <person name="Ohm R.A."/>
            <person name="Martin F."/>
            <person name="Silar P."/>
            <person name="Natvig D.O."/>
            <person name="Lalanne C."/>
            <person name="Gautier V."/>
            <person name="Ament-Velasquez S.L."/>
            <person name="Kruys A."/>
            <person name="Hutchinson M.I."/>
            <person name="Powell A.J."/>
            <person name="Barry K."/>
            <person name="Miller A.N."/>
            <person name="Grigoriev I.V."/>
            <person name="Debuchy R."/>
            <person name="Gladieux P."/>
            <person name="Hiltunen Thoren M."/>
            <person name="Johannesson H."/>
        </authorList>
    </citation>
    <scope>NUCLEOTIDE SEQUENCE</scope>
    <source>
        <strain evidence="2">CBS 955.72</strain>
    </source>
</reference>
<proteinExistence type="predicted"/>
<dbReference type="PANTHER" id="PTHR34693">
    <property type="entry name" value="PROTEIN PAR32"/>
    <property type="match status" value="1"/>
</dbReference>
<dbReference type="InterPro" id="IPR053203">
    <property type="entry name" value="Cisplatin_resist-associated"/>
</dbReference>
<gene>
    <name evidence="2" type="ORF">B0T25DRAFT_539441</name>
</gene>
<dbReference type="AlphaFoldDB" id="A0AAJ0HMB1"/>
<name>A0AAJ0HMB1_9PEZI</name>
<dbReference type="Pfam" id="PF12223">
    <property type="entry name" value="DUF3602"/>
    <property type="match status" value="1"/>
</dbReference>
<dbReference type="InterPro" id="IPR022024">
    <property type="entry name" value="DUF3602"/>
</dbReference>
<organism evidence="2 3">
    <name type="scientific">Lasiosphaeria hispida</name>
    <dbReference type="NCBI Taxonomy" id="260671"/>
    <lineage>
        <taxon>Eukaryota</taxon>
        <taxon>Fungi</taxon>
        <taxon>Dikarya</taxon>
        <taxon>Ascomycota</taxon>
        <taxon>Pezizomycotina</taxon>
        <taxon>Sordariomycetes</taxon>
        <taxon>Sordariomycetidae</taxon>
        <taxon>Sordariales</taxon>
        <taxon>Lasiosphaeriaceae</taxon>
        <taxon>Lasiosphaeria</taxon>
    </lineage>
</organism>
<evidence type="ECO:0000256" key="1">
    <source>
        <dbReference type="SAM" id="MobiDB-lite"/>
    </source>
</evidence>
<reference evidence="2" key="2">
    <citation type="submission" date="2023-06" db="EMBL/GenBank/DDBJ databases">
        <authorList>
            <consortium name="Lawrence Berkeley National Laboratory"/>
            <person name="Haridas S."/>
            <person name="Hensen N."/>
            <person name="Bonometti L."/>
            <person name="Westerberg I."/>
            <person name="Brannstrom I.O."/>
            <person name="Guillou S."/>
            <person name="Cros-Aarteil S."/>
            <person name="Calhoun S."/>
            <person name="Kuo A."/>
            <person name="Mondo S."/>
            <person name="Pangilinan J."/>
            <person name="Riley R."/>
            <person name="Labutti K."/>
            <person name="Andreopoulos B."/>
            <person name="Lipzen A."/>
            <person name="Chen C."/>
            <person name="Yanf M."/>
            <person name="Daum C."/>
            <person name="Ng V."/>
            <person name="Clum A."/>
            <person name="Steindorff A."/>
            <person name="Ohm R."/>
            <person name="Martin F."/>
            <person name="Silar P."/>
            <person name="Natvig D."/>
            <person name="Lalanne C."/>
            <person name="Gautier V."/>
            <person name="Ament-Velasquez S.L."/>
            <person name="Kruys A."/>
            <person name="Hutchinson M.I."/>
            <person name="Powell A.J."/>
            <person name="Barry K."/>
            <person name="Miller A.N."/>
            <person name="Grigoriev I.V."/>
            <person name="Debuchy R."/>
            <person name="Gladieux P."/>
            <person name="Thoren M.H."/>
            <person name="Johannesson H."/>
        </authorList>
    </citation>
    <scope>NUCLEOTIDE SEQUENCE</scope>
    <source>
        <strain evidence="2">CBS 955.72</strain>
    </source>
</reference>